<organism evidence="1 2">
    <name type="scientific">Kibdelosporangium aridum</name>
    <dbReference type="NCBI Taxonomy" id="2030"/>
    <lineage>
        <taxon>Bacteria</taxon>
        <taxon>Bacillati</taxon>
        <taxon>Actinomycetota</taxon>
        <taxon>Actinomycetes</taxon>
        <taxon>Pseudonocardiales</taxon>
        <taxon>Pseudonocardiaceae</taxon>
        <taxon>Kibdelosporangium</taxon>
    </lineage>
</organism>
<dbReference type="GO" id="GO:0008684">
    <property type="term" value="F:2-oxopent-4-enoate hydratase activity"/>
    <property type="evidence" value="ECO:0007669"/>
    <property type="project" value="TreeGrafter"/>
</dbReference>
<dbReference type="Gene3D" id="3.90.850.10">
    <property type="entry name" value="Fumarylacetoacetase-like, C-terminal domain"/>
    <property type="match status" value="1"/>
</dbReference>
<dbReference type="SUPFAM" id="SSF56529">
    <property type="entry name" value="FAH"/>
    <property type="match status" value="1"/>
</dbReference>
<sequence>MNGPVIGELAQRLDEAQVRGKDILSLADTHEIDIDQAYRIQQELVERRLARGESLTGVKLGFTSQAKMAQMGVSEVIVGRLTSGMRHSHDSMVDIGQFIHPKVEPEIAYRLARDVDGTVPIESCVDAVAAAVEIIDSRYRDFRFTYTDVVADNTSAAGYAIGPWQKFSDVNNRPVRLSVGSTEVTGSTNAILGDPARALGALEDVAKRRGIPLRAGYIVLAGAATAAIGLTAGPVDCQIEGLGPVSFIGSVS</sequence>
<accession>A0A1Y5X987</accession>
<protein>
    <submittedName>
        <fullName evidence="1">2-oxo-3-hexenedioate decarboxylase</fullName>
    </submittedName>
</protein>
<dbReference type="PANTHER" id="PTHR30143">
    <property type="entry name" value="ACID HYDRATASE"/>
    <property type="match status" value="1"/>
</dbReference>
<dbReference type="OrthoDB" id="9792137at2"/>
<dbReference type="Proteomes" id="UP000192674">
    <property type="component" value="Unassembled WGS sequence"/>
</dbReference>
<evidence type="ECO:0000313" key="2">
    <source>
        <dbReference type="Proteomes" id="UP000192674"/>
    </source>
</evidence>
<dbReference type="GO" id="GO:0005737">
    <property type="term" value="C:cytoplasm"/>
    <property type="evidence" value="ECO:0007669"/>
    <property type="project" value="TreeGrafter"/>
</dbReference>
<keyword evidence="2" id="KW-1185">Reference proteome</keyword>
<evidence type="ECO:0000313" key="1">
    <source>
        <dbReference type="EMBL" id="SMC73354.1"/>
    </source>
</evidence>
<dbReference type="AlphaFoldDB" id="A0A1Y5X987"/>
<dbReference type="PANTHER" id="PTHR30143:SF0">
    <property type="entry name" value="2-KETO-4-PENTENOATE HYDRATASE"/>
    <property type="match status" value="1"/>
</dbReference>
<dbReference type="InterPro" id="IPR036663">
    <property type="entry name" value="Fumarylacetoacetase_C_sf"/>
</dbReference>
<name>A0A1Y5X987_KIBAR</name>
<dbReference type="InterPro" id="IPR050772">
    <property type="entry name" value="Hydratase-Decarb/MhpD_sf"/>
</dbReference>
<dbReference type="EMBL" id="FWXV01000001">
    <property type="protein sequence ID" value="SMC73354.1"/>
    <property type="molecule type" value="Genomic_DNA"/>
</dbReference>
<reference evidence="1 2" key="1">
    <citation type="submission" date="2017-04" db="EMBL/GenBank/DDBJ databases">
        <authorList>
            <person name="Afonso C.L."/>
            <person name="Miller P.J."/>
            <person name="Scott M.A."/>
            <person name="Spackman E."/>
            <person name="Goraichik I."/>
            <person name="Dimitrov K.M."/>
            <person name="Suarez D.L."/>
            <person name="Swayne D.E."/>
        </authorList>
    </citation>
    <scope>NUCLEOTIDE SEQUENCE [LARGE SCALE GENOMIC DNA]</scope>
    <source>
        <strain evidence="1 2">DSM 43828</strain>
    </source>
</reference>
<dbReference type="RefSeq" id="WP_084425668.1">
    <property type="nucleotide sequence ID" value="NZ_FWXV01000001.1"/>
</dbReference>
<gene>
    <name evidence="1" type="ORF">SAMN05661093_01768</name>
</gene>
<proteinExistence type="predicted"/>